<keyword evidence="1" id="KW-0812">Transmembrane</keyword>
<organism evidence="3 4">
    <name type="scientific">PS1 clade bacterium</name>
    <dbReference type="NCBI Taxonomy" id="2175152"/>
    <lineage>
        <taxon>Bacteria</taxon>
        <taxon>Pseudomonadati</taxon>
        <taxon>Pseudomonadota</taxon>
        <taxon>Alphaproteobacteria</taxon>
        <taxon>PS1 clade</taxon>
    </lineage>
</organism>
<feature type="transmembrane region" description="Helical" evidence="1">
    <location>
        <begin position="55"/>
        <end position="82"/>
    </location>
</feature>
<dbReference type="InterPro" id="IPR046714">
    <property type="entry name" value="DUF6787"/>
</dbReference>
<comment type="caution">
    <text evidence="3">The sequence shown here is derived from an EMBL/GenBank/DDBJ whole genome shotgun (WGS) entry which is preliminary data.</text>
</comment>
<dbReference type="Proteomes" id="UP000253570">
    <property type="component" value="Unassembled WGS sequence"/>
</dbReference>
<keyword evidence="1" id="KW-0472">Membrane</keyword>
<evidence type="ECO:0000313" key="4">
    <source>
        <dbReference type="Proteomes" id="UP000253570"/>
    </source>
</evidence>
<dbReference type="EMBL" id="QOQD01000014">
    <property type="protein sequence ID" value="RCL72476.1"/>
    <property type="molecule type" value="Genomic_DNA"/>
</dbReference>
<feature type="transmembrane region" description="Helical" evidence="1">
    <location>
        <begin position="14"/>
        <end position="35"/>
    </location>
</feature>
<name>A0A368DMA5_9PROT</name>
<dbReference type="AlphaFoldDB" id="A0A368DMA5"/>
<proteinExistence type="predicted"/>
<evidence type="ECO:0000256" key="1">
    <source>
        <dbReference type="SAM" id="Phobius"/>
    </source>
</evidence>
<feature type="domain" description="DUF6787" evidence="2">
    <location>
        <begin position="20"/>
        <end position="95"/>
    </location>
</feature>
<reference evidence="3 4" key="1">
    <citation type="journal article" date="2018" name="Microbiome">
        <title>Fine metagenomic profile of the Mediterranean stratified and mixed water columns revealed by assembly and recruitment.</title>
        <authorList>
            <person name="Haro-Moreno J.M."/>
            <person name="Lopez-Perez M."/>
            <person name="De La Torre J.R."/>
            <person name="Picazo A."/>
            <person name="Camacho A."/>
            <person name="Rodriguez-Valera F."/>
        </authorList>
    </citation>
    <scope>NUCLEOTIDE SEQUENCE [LARGE SCALE GENOMIC DNA]</scope>
    <source>
        <strain evidence="3">MED-G57</strain>
    </source>
</reference>
<dbReference type="Pfam" id="PF20584">
    <property type="entry name" value="DUF6787"/>
    <property type="match status" value="1"/>
</dbReference>
<protein>
    <recommendedName>
        <fullName evidence="2">DUF6787 domain-containing protein</fullName>
    </recommendedName>
</protein>
<gene>
    <name evidence="3" type="ORF">DBW71_05465</name>
</gene>
<keyword evidence="1" id="KW-1133">Transmembrane helix</keyword>
<sequence length="102" mass="11965">MISQLLKIFHVENIYKLAAIFFVFSLSGIISLYLSDIVTNFLKLHISNSNFLLSIRILTLFILYQFVILFVAIPLGQLSYFLSYQKKFLKRLSSIFLFFLNK</sequence>
<accession>A0A368DMA5</accession>
<evidence type="ECO:0000313" key="3">
    <source>
        <dbReference type="EMBL" id="RCL72476.1"/>
    </source>
</evidence>
<evidence type="ECO:0000259" key="2">
    <source>
        <dbReference type="Pfam" id="PF20584"/>
    </source>
</evidence>